<reference evidence="3 4" key="1">
    <citation type="submission" date="2024-01" db="EMBL/GenBank/DDBJ databases">
        <title>The genome of the rayed Mediterranean limpet Patella caerulea (Linnaeus, 1758).</title>
        <authorList>
            <person name="Anh-Thu Weber A."/>
            <person name="Halstead-Nussloch G."/>
        </authorList>
    </citation>
    <scope>NUCLEOTIDE SEQUENCE [LARGE SCALE GENOMIC DNA]</scope>
    <source>
        <strain evidence="3">AATW-2023a</strain>
        <tissue evidence="3">Whole specimen</tissue>
    </source>
</reference>
<evidence type="ECO:0000313" key="3">
    <source>
        <dbReference type="EMBL" id="KAK6188327.1"/>
    </source>
</evidence>
<name>A0AAN8K4W8_PATCE</name>
<protein>
    <recommendedName>
        <fullName evidence="5">Transglutaminase-like domain-containing protein</fullName>
    </recommendedName>
</protein>
<keyword evidence="4" id="KW-1185">Reference proteome</keyword>
<dbReference type="InterPro" id="IPR056564">
    <property type="entry name" value="Ig-like_KY"/>
</dbReference>
<dbReference type="InterPro" id="IPR002931">
    <property type="entry name" value="Transglutaminase-like"/>
</dbReference>
<dbReference type="PANTHER" id="PTHR47020:SF1">
    <property type="entry name" value="HILLARIN"/>
    <property type="match status" value="1"/>
</dbReference>
<evidence type="ECO:0000259" key="1">
    <source>
        <dbReference type="Pfam" id="PF01841"/>
    </source>
</evidence>
<accession>A0AAN8K4W8</accession>
<dbReference type="SUPFAM" id="SSF54001">
    <property type="entry name" value="Cysteine proteinases"/>
    <property type="match status" value="1"/>
</dbReference>
<dbReference type="EMBL" id="JAZGQO010000003">
    <property type="protein sequence ID" value="KAK6188327.1"/>
    <property type="molecule type" value="Genomic_DNA"/>
</dbReference>
<dbReference type="Proteomes" id="UP001347796">
    <property type="component" value="Unassembled WGS sequence"/>
</dbReference>
<dbReference type="InterPro" id="IPR038765">
    <property type="entry name" value="Papain-like_cys_pep_sf"/>
</dbReference>
<dbReference type="PANTHER" id="PTHR47020">
    <property type="entry name" value="HILLARIN"/>
    <property type="match status" value="1"/>
</dbReference>
<organism evidence="3 4">
    <name type="scientific">Patella caerulea</name>
    <name type="common">Rayed Mediterranean limpet</name>
    <dbReference type="NCBI Taxonomy" id="87958"/>
    <lineage>
        <taxon>Eukaryota</taxon>
        <taxon>Metazoa</taxon>
        <taxon>Spiralia</taxon>
        <taxon>Lophotrochozoa</taxon>
        <taxon>Mollusca</taxon>
        <taxon>Gastropoda</taxon>
        <taxon>Patellogastropoda</taxon>
        <taxon>Patelloidea</taxon>
        <taxon>Patellidae</taxon>
        <taxon>Patella</taxon>
    </lineage>
</organism>
<feature type="domain" description="KY-like immunoglobulin-like" evidence="2">
    <location>
        <begin position="204"/>
        <end position="330"/>
    </location>
</feature>
<proteinExistence type="predicted"/>
<dbReference type="Pfam" id="PF23265">
    <property type="entry name" value="Ig-like_KY"/>
    <property type="match status" value="1"/>
</dbReference>
<sequence length="512" mass="59582">MNIFYPLQIPLQYSYSYEILLESLITGLTTDLEKVRAIFIWVGSQRIKYLEDVMSDIKTPIGYMLYMKNGSGTYAEFFAHLCRFIDIPCVIVRGIAKGARYEVGDEDLYDCRSVWNCVFIDGEWRIIHCHWAFTGLVGYNHGRWTTLEAESRGMVDHQKPSGGYQVFGIDEFYFLTDPDEFCYFCLPNEEMKRWQLLENPWTYQKFVSVPFLHESFFLYEMNLMFPEKGVIKAPDGQAEIRFKNNLDSEMLFSYRLYYDERLPCKSTQDTLRLKSYSYIYTDRHKVSFVARLPITGIYKLSIRAGWTRQEIVAEFQIHCTSPFPNCLPLPKNPTSGFGYNLRTKTNGLILPSVYQGVVLTPKNLEKIFQFTISPGISVNSVLYHRFYNHQKLQDCVSTTASADNKVTIKVVIPMEVADDRLVLEINARDKKRSRPYRNVCNYLIQSKTEQKTVNVPSQGQAIDVYSRTVQQGLISEIVNYRRPIRIIHDIMKATFILLGEEVEKLEVNLLIY</sequence>
<evidence type="ECO:0000313" key="4">
    <source>
        <dbReference type="Proteomes" id="UP001347796"/>
    </source>
</evidence>
<dbReference type="Gene3D" id="3.10.620.30">
    <property type="match status" value="1"/>
</dbReference>
<dbReference type="AlphaFoldDB" id="A0AAN8K4W8"/>
<comment type="caution">
    <text evidence="3">The sequence shown here is derived from an EMBL/GenBank/DDBJ whole genome shotgun (WGS) entry which is preliminary data.</text>
</comment>
<evidence type="ECO:0008006" key="5">
    <source>
        <dbReference type="Google" id="ProtNLM"/>
    </source>
</evidence>
<feature type="domain" description="Transglutaminase-like" evidence="1">
    <location>
        <begin position="22"/>
        <end position="125"/>
    </location>
</feature>
<dbReference type="Pfam" id="PF01841">
    <property type="entry name" value="Transglut_core"/>
    <property type="match status" value="1"/>
</dbReference>
<gene>
    <name evidence="3" type="ORF">SNE40_004523</name>
</gene>
<evidence type="ECO:0000259" key="2">
    <source>
        <dbReference type="Pfam" id="PF23265"/>
    </source>
</evidence>
<dbReference type="InterPro" id="IPR053041">
    <property type="entry name" value="Transglut-like_Superfamily_Mod"/>
</dbReference>